<dbReference type="EMBL" id="JAHRIP010075654">
    <property type="protein sequence ID" value="MEQ2310360.1"/>
    <property type="molecule type" value="Genomic_DNA"/>
</dbReference>
<evidence type="ECO:0008006" key="3">
    <source>
        <dbReference type="Google" id="ProtNLM"/>
    </source>
</evidence>
<evidence type="ECO:0000313" key="2">
    <source>
        <dbReference type="Proteomes" id="UP001469553"/>
    </source>
</evidence>
<reference evidence="1 2" key="1">
    <citation type="submission" date="2021-06" db="EMBL/GenBank/DDBJ databases">
        <authorList>
            <person name="Palmer J.M."/>
        </authorList>
    </citation>
    <scope>NUCLEOTIDE SEQUENCE [LARGE SCALE GENOMIC DNA]</scope>
    <source>
        <strain evidence="1 2">AS_MEX2019</strain>
        <tissue evidence="1">Muscle</tissue>
    </source>
</reference>
<sequence>MFCSLTALSLSHRHVFPERQKSAAWGPAVCVGFPVCAASRTSGEQKSCTVNSVLVTGESTEWHREGGSTCFDRQRERTHRWKLEK</sequence>
<protein>
    <recommendedName>
        <fullName evidence="3">Secreted protein</fullName>
    </recommendedName>
</protein>
<organism evidence="1 2">
    <name type="scientific">Ameca splendens</name>
    <dbReference type="NCBI Taxonomy" id="208324"/>
    <lineage>
        <taxon>Eukaryota</taxon>
        <taxon>Metazoa</taxon>
        <taxon>Chordata</taxon>
        <taxon>Craniata</taxon>
        <taxon>Vertebrata</taxon>
        <taxon>Euteleostomi</taxon>
        <taxon>Actinopterygii</taxon>
        <taxon>Neopterygii</taxon>
        <taxon>Teleostei</taxon>
        <taxon>Neoteleostei</taxon>
        <taxon>Acanthomorphata</taxon>
        <taxon>Ovalentaria</taxon>
        <taxon>Atherinomorphae</taxon>
        <taxon>Cyprinodontiformes</taxon>
        <taxon>Goodeidae</taxon>
        <taxon>Ameca</taxon>
    </lineage>
</organism>
<comment type="caution">
    <text evidence="1">The sequence shown here is derived from an EMBL/GenBank/DDBJ whole genome shotgun (WGS) entry which is preliminary data.</text>
</comment>
<keyword evidence="2" id="KW-1185">Reference proteome</keyword>
<gene>
    <name evidence="1" type="ORF">AMECASPLE_008046</name>
</gene>
<proteinExistence type="predicted"/>
<evidence type="ECO:0000313" key="1">
    <source>
        <dbReference type="EMBL" id="MEQ2310360.1"/>
    </source>
</evidence>
<dbReference type="Proteomes" id="UP001469553">
    <property type="component" value="Unassembled WGS sequence"/>
</dbReference>
<name>A0ABV0ZW45_9TELE</name>
<accession>A0ABV0ZW45</accession>